<feature type="domain" description="F-box" evidence="1">
    <location>
        <begin position="16"/>
        <end position="51"/>
    </location>
</feature>
<dbReference type="AlphaFoldDB" id="A0AAD7FH63"/>
<evidence type="ECO:0000313" key="3">
    <source>
        <dbReference type="Proteomes" id="UP001221142"/>
    </source>
</evidence>
<protein>
    <recommendedName>
        <fullName evidence="1">F-box domain-containing protein</fullName>
    </recommendedName>
</protein>
<dbReference type="Pfam" id="PF00646">
    <property type="entry name" value="F-box"/>
    <property type="match status" value="1"/>
</dbReference>
<evidence type="ECO:0000259" key="1">
    <source>
        <dbReference type="Pfam" id="PF00646"/>
    </source>
</evidence>
<dbReference type="InterPro" id="IPR036047">
    <property type="entry name" value="F-box-like_dom_sf"/>
</dbReference>
<sequence>MTAESDAPAALTFPPDLVPELHGLILSNLPYEDLLRVKSVAKKWKALVESDPALQVLTFKKSSSTYRDNGVDSKVQRDSQPMKMHPALQRMSWMLNQPASEAEFYLHSQDNLSLASAGVLDDLATIPAIHTFLISLGYGGAPIIVKSSKGITVLDVLNGLVEAAEEPVDVGEDGEPIPMYEAMGDHIFYEGFSSLTRTGTKLFAMLDRGS</sequence>
<gene>
    <name evidence="2" type="ORF">FB45DRAFT_1031587</name>
</gene>
<accession>A0AAD7FH63</accession>
<dbReference type="SUPFAM" id="SSF81383">
    <property type="entry name" value="F-box domain"/>
    <property type="match status" value="1"/>
</dbReference>
<reference evidence="2" key="1">
    <citation type="submission" date="2023-03" db="EMBL/GenBank/DDBJ databases">
        <title>Massive genome expansion in bonnet fungi (Mycena s.s.) driven by repeated elements and novel gene families across ecological guilds.</title>
        <authorList>
            <consortium name="Lawrence Berkeley National Laboratory"/>
            <person name="Harder C.B."/>
            <person name="Miyauchi S."/>
            <person name="Viragh M."/>
            <person name="Kuo A."/>
            <person name="Thoen E."/>
            <person name="Andreopoulos B."/>
            <person name="Lu D."/>
            <person name="Skrede I."/>
            <person name="Drula E."/>
            <person name="Henrissat B."/>
            <person name="Morin E."/>
            <person name="Kohler A."/>
            <person name="Barry K."/>
            <person name="LaButti K."/>
            <person name="Morin E."/>
            <person name="Salamov A."/>
            <person name="Lipzen A."/>
            <person name="Mereny Z."/>
            <person name="Hegedus B."/>
            <person name="Baldrian P."/>
            <person name="Stursova M."/>
            <person name="Weitz H."/>
            <person name="Taylor A."/>
            <person name="Grigoriev I.V."/>
            <person name="Nagy L.G."/>
            <person name="Martin F."/>
            <person name="Kauserud H."/>
        </authorList>
    </citation>
    <scope>NUCLEOTIDE SEQUENCE</scope>
    <source>
        <strain evidence="2">9284</strain>
    </source>
</reference>
<name>A0AAD7FH63_9AGAR</name>
<keyword evidence="3" id="KW-1185">Reference proteome</keyword>
<dbReference type="InterPro" id="IPR001810">
    <property type="entry name" value="F-box_dom"/>
</dbReference>
<evidence type="ECO:0000313" key="2">
    <source>
        <dbReference type="EMBL" id="KAJ7623672.1"/>
    </source>
</evidence>
<organism evidence="2 3">
    <name type="scientific">Roridomyces roridus</name>
    <dbReference type="NCBI Taxonomy" id="1738132"/>
    <lineage>
        <taxon>Eukaryota</taxon>
        <taxon>Fungi</taxon>
        <taxon>Dikarya</taxon>
        <taxon>Basidiomycota</taxon>
        <taxon>Agaricomycotina</taxon>
        <taxon>Agaricomycetes</taxon>
        <taxon>Agaricomycetidae</taxon>
        <taxon>Agaricales</taxon>
        <taxon>Marasmiineae</taxon>
        <taxon>Mycenaceae</taxon>
        <taxon>Roridomyces</taxon>
    </lineage>
</organism>
<comment type="caution">
    <text evidence="2">The sequence shown here is derived from an EMBL/GenBank/DDBJ whole genome shotgun (WGS) entry which is preliminary data.</text>
</comment>
<dbReference type="Gene3D" id="1.20.1280.50">
    <property type="match status" value="1"/>
</dbReference>
<dbReference type="EMBL" id="JARKIF010000014">
    <property type="protein sequence ID" value="KAJ7623672.1"/>
    <property type="molecule type" value="Genomic_DNA"/>
</dbReference>
<proteinExistence type="predicted"/>
<dbReference type="Proteomes" id="UP001221142">
    <property type="component" value="Unassembled WGS sequence"/>
</dbReference>